<dbReference type="CDD" id="cd06257">
    <property type="entry name" value="DnaJ"/>
    <property type="match status" value="1"/>
</dbReference>
<gene>
    <name evidence="2" type="ORF">RJ639_044669</name>
</gene>
<protein>
    <recommendedName>
        <fullName evidence="1">J domain-containing protein</fullName>
    </recommendedName>
</protein>
<dbReference type="AlphaFoldDB" id="A0AA88WBS8"/>
<dbReference type="PANTHER" id="PTHR45495:SF1">
    <property type="entry name" value="DNAJ PROTEIN JJJ1 HOMOLOG"/>
    <property type="match status" value="1"/>
</dbReference>
<proteinExistence type="predicted"/>
<dbReference type="SUPFAM" id="SSF46565">
    <property type="entry name" value="Chaperone J-domain"/>
    <property type="match status" value="1"/>
</dbReference>
<evidence type="ECO:0000313" key="2">
    <source>
        <dbReference type="EMBL" id="KAK3024732.1"/>
    </source>
</evidence>
<dbReference type="EMBL" id="JAVXUP010000586">
    <property type="protein sequence ID" value="KAK3024732.1"/>
    <property type="molecule type" value="Genomic_DNA"/>
</dbReference>
<dbReference type="InterPro" id="IPR036869">
    <property type="entry name" value="J_dom_sf"/>
</dbReference>
<sequence length="280" mass="32219">MPESELANLTLNGLDLEIRKKFEGMKFRNVFELSSRVTRYETLLKEEQIKKNSLMGTYYQDPIDLEVDAVEMVGKKPVTCDTLVKVKNPISLPSGQPNKLNPLHPLRKYSFDINQADQIVDHLFQIKFIQLQGPLRIPKDKKSKFYREVPPIKIKDDSYQRKAVTDILKYKTDERLDMEVEDKHHHSSENKNPVKQCQYKVLGLGSDCTADEIRSAYRRLALQRHPDKLTQFGISLPPTAGLPSRPIKHLPSHRRHLTPSLPPFPKCLDVSKTQLPCGQQ</sequence>
<dbReference type="InterPro" id="IPR001623">
    <property type="entry name" value="DnaJ_domain"/>
</dbReference>
<dbReference type="Pfam" id="PF00226">
    <property type="entry name" value="DnaJ"/>
    <property type="match status" value="1"/>
</dbReference>
<dbReference type="PRINTS" id="PR00625">
    <property type="entry name" value="JDOMAIN"/>
</dbReference>
<dbReference type="PROSITE" id="PS50076">
    <property type="entry name" value="DNAJ_2"/>
    <property type="match status" value="1"/>
</dbReference>
<evidence type="ECO:0000259" key="1">
    <source>
        <dbReference type="PROSITE" id="PS50076"/>
    </source>
</evidence>
<name>A0AA88WBS8_9ASTE</name>
<dbReference type="Gene3D" id="1.10.287.110">
    <property type="entry name" value="DnaJ domain"/>
    <property type="match status" value="1"/>
</dbReference>
<accession>A0AA88WBS8</accession>
<dbReference type="PANTHER" id="PTHR45495">
    <property type="entry name" value="DNAJ PROTEIN JJJ1 HOMOLOG"/>
    <property type="match status" value="1"/>
</dbReference>
<comment type="caution">
    <text evidence="2">The sequence shown here is derived from an EMBL/GenBank/DDBJ whole genome shotgun (WGS) entry which is preliminary data.</text>
</comment>
<feature type="domain" description="J" evidence="1">
    <location>
        <begin position="197"/>
        <end position="261"/>
    </location>
</feature>
<organism evidence="2 3">
    <name type="scientific">Escallonia herrerae</name>
    <dbReference type="NCBI Taxonomy" id="1293975"/>
    <lineage>
        <taxon>Eukaryota</taxon>
        <taxon>Viridiplantae</taxon>
        <taxon>Streptophyta</taxon>
        <taxon>Embryophyta</taxon>
        <taxon>Tracheophyta</taxon>
        <taxon>Spermatophyta</taxon>
        <taxon>Magnoliopsida</taxon>
        <taxon>eudicotyledons</taxon>
        <taxon>Gunneridae</taxon>
        <taxon>Pentapetalae</taxon>
        <taxon>asterids</taxon>
        <taxon>campanulids</taxon>
        <taxon>Escalloniales</taxon>
        <taxon>Escalloniaceae</taxon>
        <taxon>Escallonia</taxon>
    </lineage>
</organism>
<evidence type="ECO:0000313" key="3">
    <source>
        <dbReference type="Proteomes" id="UP001188597"/>
    </source>
</evidence>
<reference evidence="2" key="1">
    <citation type="submission" date="2022-12" db="EMBL/GenBank/DDBJ databases">
        <title>Draft genome assemblies for two species of Escallonia (Escalloniales).</title>
        <authorList>
            <person name="Chanderbali A."/>
            <person name="Dervinis C."/>
            <person name="Anghel I."/>
            <person name="Soltis D."/>
            <person name="Soltis P."/>
            <person name="Zapata F."/>
        </authorList>
    </citation>
    <scope>NUCLEOTIDE SEQUENCE</scope>
    <source>
        <strain evidence="2">UCBG64.0493</strain>
        <tissue evidence="2">Leaf</tissue>
    </source>
</reference>
<dbReference type="Proteomes" id="UP001188597">
    <property type="component" value="Unassembled WGS sequence"/>
</dbReference>
<dbReference type="InterPro" id="IPR044648">
    <property type="entry name" value="JJJ1_plant"/>
</dbReference>
<keyword evidence="3" id="KW-1185">Reference proteome</keyword>